<evidence type="ECO:0000256" key="7">
    <source>
        <dbReference type="SAM" id="Phobius"/>
    </source>
</evidence>
<evidence type="ECO:0000256" key="3">
    <source>
        <dbReference type="ARBA" id="ARBA00022597"/>
    </source>
</evidence>
<evidence type="ECO:0000256" key="1">
    <source>
        <dbReference type="ARBA" id="ARBA00004141"/>
    </source>
</evidence>
<dbReference type="SUPFAM" id="SSF103473">
    <property type="entry name" value="MFS general substrate transporter"/>
    <property type="match status" value="1"/>
</dbReference>
<name>A0A2I0LC14_PUNGR</name>
<dbReference type="InterPro" id="IPR036259">
    <property type="entry name" value="MFS_trans_sf"/>
</dbReference>
<dbReference type="EMBL" id="PGOL01000058">
    <property type="protein sequence ID" value="PKI78230.1"/>
    <property type="molecule type" value="Genomic_DNA"/>
</dbReference>
<evidence type="ECO:0000313" key="10">
    <source>
        <dbReference type="Proteomes" id="UP000233551"/>
    </source>
</evidence>
<sequence length="90" mass="9881">MAGLPWVIMSEVFPINVKGSAGSLVTLVNWSCSWVVSYTFNFMFEWNAPGTFFIFAAICGASILFTVKVVPETKGRGLEELQASLTQVLQ</sequence>
<dbReference type="Gene3D" id="1.20.1250.20">
    <property type="entry name" value="MFS general substrate transporter like domains"/>
    <property type="match status" value="1"/>
</dbReference>
<evidence type="ECO:0000256" key="4">
    <source>
        <dbReference type="ARBA" id="ARBA00022692"/>
    </source>
</evidence>
<keyword evidence="6 7" id="KW-0472">Membrane</keyword>
<dbReference type="PANTHER" id="PTHR48021">
    <property type="match status" value="1"/>
</dbReference>
<dbReference type="AlphaFoldDB" id="A0A2I0LC14"/>
<keyword evidence="5 7" id="KW-1133">Transmembrane helix</keyword>
<proteinExistence type="inferred from homology"/>
<dbReference type="Proteomes" id="UP000233551">
    <property type="component" value="Unassembled WGS sequence"/>
</dbReference>
<organism evidence="9 10">
    <name type="scientific">Punica granatum</name>
    <name type="common">Pomegranate</name>
    <dbReference type="NCBI Taxonomy" id="22663"/>
    <lineage>
        <taxon>Eukaryota</taxon>
        <taxon>Viridiplantae</taxon>
        <taxon>Streptophyta</taxon>
        <taxon>Embryophyta</taxon>
        <taxon>Tracheophyta</taxon>
        <taxon>Spermatophyta</taxon>
        <taxon>Magnoliopsida</taxon>
        <taxon>eudicotyledons</taxon>
        <taxon>Gunneridae</taxon>
        <taxon>Pentapetalae</taxon>
        <taxon>rosids</taxon>
        <taxon>malvids</taxon>
        <taxon>Myrtales</taxon>
        <taxon>Lythraceae</taxon>
        <taxon>Punica</taxon>
    </lineage>
</organism>
<keyword evidence="10" id="KW-1185">Reference proteome</keyword>
<keyword evidence="3" id="KW-0762">Sugar transport</keyword>
<feature type="domain" description="Major facilitator superfamily (MFS) profile" evidence="8">
    <location>
        <begin position="1"/>
        <end position="74"/>
    </location>
</feature>
<dbReference type="InterPro" id="IPR020846">
    <property type="entry name" value="MFS_dom"/>
</dbReference>
<protein>
    <recommendedName>
        <fullName evidence="8">Major facilitator superfamily (MFS) profile domain-containing protein</fullName>
    </recommendedName>
</protein>
<evidence type="ECO:0000259" key="8">
    <source>
        <dbReference type="PROSITE" id="PS50850"/>
    </source>
</evidence>
<accession>A0A2I0LC14</accession>
<dbReference type="InterPro" id="IPR050549">
    <property type="entry name" value="MFS_Trehalose_Transporter"/>
</dbReference>
<comment type="similarity">
    <text evidence="2">Belongs to the major facilitator superfamily. Sugar transporter (TC 2.A.1.1) family.</text>
</comment>
<dbReference type="STRING" id="22663.A0A2I0LC14"/>
<keyword evidence="4 7" id="KW-0812">Transmembrane</keyword>
<dbReference type="GO" id="GO:0022857">
    <property type="term" value="F:transmembrane transporter activity"/>
    <property type="evidence" value="ECO:0007669"/>
    <property type="project" value="InterPro"/>
</dbReference>
<dbReference type="InterPro" id="IPR005828">
    <property type="entry name" value="MFS_sugar_transport-like"/>
</dbReference>
<gene>
    <name evidence="9" type="ORF">CRG98_001401</name>
</gene>
<comment type="subcellular location">
    <subcellularLocation>
        <location evidence="1">Membrane</location>
        <topology evidence="1">Multi-pass membrane protein</topology>
    </subcellularLocation>
</comment>
<dbReference type="PANTHER" id="PTHR48021:SF48">
    <property type="entry name" value="MAJOR FACILITATOR SUPERFAMILY (MFS) PROFILE DOMAIN-CONTAINING PROTEIN"/>
    <property type="match status" value="1"/>
</dbReference>
<feature type="transmembrane region" description="Helical" evidence="7">
    <location>
        <begin position="52"/>
        <end position="70"/>
    </location>
</feature>
<reference evidence="9 10" key="1">
    <citation type="submission" date="2017-11" db="EMBL/GenBank/DDBJ databases">
        <title>De-novo sequencing of pomegranate (Punica granatum L.) genome.</title>
        <authorList>
            <person name="Akparov Z."/>
            <person name="Amiraslanov A."/>
            <person name="Hajiyeva S."/>
            <person name="Abbasov M."/>
            <person name="Kaur K."/>
            <person name="Hamwieh A."/>
            <person name="Solovyev V."/>
            <person name="Salamov A."/>
            <person name="Braich B."/>
            <person name="Kosarev P."/>
            <person name="Mahmoud A."/>
            <person name="Hajiyev E."/>
            <person name="Babayeva S."/>
            <person name="Izzatullayeva V."/>
            <person name="Mammadov A."/>
            <person name="Mammadov A."/>
            <person name="Sharifova S."/>
            <person name="Ojaghi J."/>
            <person name="Eynullazada K."/>
            <person name="Bayramov B."/>
            <person name="Abdulazimova A."/>
            <person name="Shahmuradov I."/>
        </authorList>
    </citation>
    <scope>NUCLEOTIDE SEQUENCE [LARGE SCALE GENOMIC DNA]</scope>
    <source>
        <strain evidence="10">cv. AG2017</strain>
        <tissue evidence="9">Leaf</tissue>
    </source>
</reference>
<dbReference type="PROSITE" id="PS50850">
    <property type="entry name" value="MFS"/>
    <property type="match status" value="1"/>
</dbReference>
<evidence type="ECO:0000256" key="5">
    <source>
        <dbReference type="ARBA" id="ARBA00022989"/>
    </source>
</evidence>
<dbReference type="Pfam" id="PF00083">
    <property type="entry name" value="Sugar_tr"/>
    <property type="match status" value="1"/>
</dbReference>
<comment type="caution">
    <text evidence="9">The sequence shown here is derived from an EMBL/GenBank/DDBJ whole genome shotgun (WGS) entry which is preliminary data.</text>
</comment>
<evidence type="ECO:0000256" key="6">
    <source>
        <dbReference type="ARBA" id="ARBA00023136"/>
    </source>
</evidence>
<evidence type="ECO:0000313" key="9">
    <source>
        <dbReference type="EMBL" id="PKI78230.1"/>
    </source>
</evidence>
<dbReference type="GO" id="GO:0016020">
    <property type="term" value="C:membrane"/>
    <property type="evidence" value="ECO:0007669"/>
    <property type="project" value="UniProtKB-SubCell"/>
</dbReference>
<evidence type="ECO:0000256" key="2">
    <source>
        <dbReference type="ARBA" id="ARBA00010992"/>
    </source>
</evidence>
<keyword evidence="3" id="KW-0813">Transport</keyword>